<dbReference type="InParanoid" id="E9E3K9"/>
<protein>
    <submittedName>
        <fullName evidence="2">Uncharacterized protein</fullName>
    </submittedName>
</protein>
<dbReference type="AlphaFoldDB" id="E9E3K9"/>
<feature type="compositionally biased region" description="Pro residues" evidence="1">
    <location>
        <begin position="122"/>
        <end position="135"/>
    </location>
</feature>
<organism evidence="3">
    <name type="scientific">Metarhizium acridum (strain CQMa 102)</name>
    <dbReference type="NCBI Taxonomy" id="655827"/>
    <lineage>
        <taxon>Eukaryota</taxon>
        <taxon>Fungi</taxon>
        <taxon>Dikarya</taxon>
        <taxon>Ascomycota</taxon>
        <taxon>Pezizomycotina</taxon>
        <taxon>Sordariomycetes</taxon>
        <taxon>Hypocreomycetidae</taxon>
        <taxon>Hypocreales</taxon>
        <taxon>Clavicipitaceae</taxon>
        <taxon>Metarhizium</taxon>
    </lineage>
</organism>
<evidence type="ECO:0000256" key="1">
    <source>
        <dbReference type="SAM" id="MobiDB-lite"/>
    </source>
</evidence>
<accession>E9E3K9</accession>
<dbReference type="OrthoDB" id="5151869at2759"/>
<sequence length="181" mass="21483">MVLGEQMLVPQTYDPDTYDPDGRIPWTSEPKPYNPETYAAWGRKHFSEDWYKLQKTMLKERNIYLQRPFEPGRQSGRMRDTGRKRLWARLSKELGIPSNPASPTSKDNDDSDTELSGFDTYPPTPEPCEPTPLPDDPWERLELRRREFRWDEEEYQFKKIFFKEGLLDKARTHREDGPGDR</sequence>
<reference evidence="2 3" key="1">
    <citation type="journal article" date="2011" name="PLoS Genet.">
        <title>Genome sequencing and comparative transcriptomics of the model entomopathogenic fungi Metarhizium anisopliae and M. acridum.</title>
        <authorList>
            <person name="Gao Q."/>
            <person name="Jin K."/>
            <person name="Ying S.H."/>
            <person name="Zhang Y."/>
            <person name="Xiao G."/>
            <person name="Shang Y."/>
            <person name="Duan Z."/>
            <person name="Hu X."/>
            <person name="Xie X.Q."/>
            <person name="Zhou G."/>
            <person name="Peng G."/>
            <person name="Luo Z."/>
            <person name="Huang W."/>
            <person name="Wang B."/>
            <person name="Fang W."/>
            <person name="Wang S."/>
            <person name="Zhong Y."/>
            <person name="Ma L.J."/>
            <person name="St Leger R.J."/>
            <person name="Zhao G.P."/>
            <person name="Pei Y."/>
            <person name="Feng M.G."/>
            <person name="Xia Y."/>
            <person name="Wang C."/>
        </authorList>
    </citation>
    <scope>NUCLEOTIDE SEQUENCE [LARGE SCALE GENOMIC DNA]</scope>
    <source>
        <strain evidence="2 3">CQMa 102</strain>
    </source>
</reference>
<name>E9E3K9_METAQ</name>
<evidence type="ECO:0000313" key="2">
    <source>
        <dbReference type="EMBL" id="EFY89434.1"/>
    </source>
</evidence>
<feature type="region of interest" description="Disordered" evidence="1">
    <location>
        <begin position="1"/>
        <end position="32"/>
    </location>
</feature>
<proteinExistence type="predicted"/>
<dbReference type="HOGENOM" id="CLU_1489341_0_0_1"/>
<gene>
    <name evidence="2" type="ORF">MAC_04453</name>
</gene>
<dbReference type="Proteomes" id="UP000002499">
    <property type="component" value="Unassembled WGS sequence"/>
</dbReference>
<keyword evidence="3" id="KW-1185">Reference proteome</keyword>
<feature type="region of interest" description="Disordered" evidence="1">
    <location>
        <begin position="89"/>
        <end position="137"/>
    </location>
</feature>
<dbReference type="EMBL" id="GL698499">
    <property type="protein sequence ID" value="EFY89434.1"/>
    <property type="molecule type" value="Genomic_DNA"/>
</dbReference>
<evidence type="ECO:0000313" key="3">
    <source>
        <dbReference type="Proteomes" id="UP000002499"/>
    </source>
</evidence>